<sequence>MSAQGPGADDGDDALRTRIVETVDGGSLAVQELGPPDGPPLLLLSGQANSHRWWSRVRDELAAEHRTISFDYRGTGGSSGVEVGDRDWSTSSFAADAALVLDALAVEQACVYGTSMGGRVAQMLALDHPEKVHRLALACTSPGGSLATERDAQVRRGLADPDWPGRREFVVGLFYSPDGAAEFGPGSPLLGDPTMTAAAAGAHLKASARHDACERLRDIDCPTLVLHGEEDVMVPTCNAPVLAEEISGARLALVPQGRHGFFEEFAWIVTPAILDFFAE</sequence>
<dbReference type="InterPro" id="IPR050471">
    <property type="entry name" value="AB_hydrolase"/>
</dbReference>
<dbReference type="Gene3D" id="3.40.50.1820">
    <property type="entry name" value="alpha/beta hydrolase"/>
    <property type="match status" value="1"/>
</dbReference>
<keyword evidence="3" id="KW-1185">Reference proteome</keyword>
<dbReference type="InterPro" id="IPR000073">
    <property type="entry name" value="AB_hydrolase_1"/>
</dbReference>
<comment type="caution">
    <text evidence="2">The sequence shown here is derived from an EMBL/GenBank/DDBJ whole genome shotgun (WGS) entry which is preliminary data.</text>
</comment>
<dbReference type="AlphaFoldDB" id="K6VPU3"/>
<dbReference type="RefSeq" id="WP_006594760.1">
    <property type="nucleotide sequence ID" value="NZ_BAHD01000114.1"/>
</dbReference>
<dbReference type="PANTHER" id="PTHR43433:SF5">
    <property type="entry name" value="AB HYDROLASE-1 DOMAIN-CONTAINING PROTEIN"/>
    <property type="match status" value="1"/>
</dbReference>
<dbReference type="GO" id="GO:0016787">
    <property type="term" value="F:hydrolase activity"/>
    <property type="evidence" value="ECO:0007669"/>
    <property type="project" value="UniProtKB-KW"/>
</dbReference>
<organism evidence="2 3">
    <name type="scientific">Kineosphaera limosa NBRC 100340</name>
    <dbReference type="NCBI Taxonomy" id="1184609"/>
    <lineage>
        <taxon>Bacteria</taxon>
        <taxon>Bacillati</taxon>
        <taxon>Actinomycetota</taxon>
        <taxon>Actinomycetes</taxon>
        <taxon>Micrococcales</taxon>
        <taxon>Dermatophilaceae</taxon>
        <taxon>Kineosphaera</taxon>
    </lineage>
</organism>
<dbReference type="PRINTS" id="PR00111">
    <property type="entry name" value="ABHYDROLASE"/>
</dbReference>
<gene>
    <name evidence="2" type="ORF">KILIM_114_00030</name>
</gene>
<dbReference type="Proteomes" id="UP000008366">
    <property type="component" value="Unassembled WGS sequence"/>
</dbReference>
<dbReference type="EMBL" id="BAHD01000114">
    <property type="protein sequence ID" value="GAB98228.1"/>
    <property type="molecule type" value="Genomic_DNA"/>
</dbReference>
<dbReference type="PANTHER" id="PTHR43433">
    <property type="entry name" value="HYDROLASE, ALPHA/BETA FOLD FAMILY PROTEIN"/>
    <property type="match status" value="1"/>
</dbReference>
<evidence type="ECO:0000313" key="3">
    <source>
        <dbReference type="Proteomes" id="UP000008366"/>
    </source>
</evidence>
<evidence type="ECO:0000259" key="1">
    <source>
        <dbReference type="Pfam" id="PF00561"/>
    </source>
</evidence>
<dbReference type="InterPro" id="IPR029058">
    <property type="entry name" value="AB_hydrolase_fold"/>
</dbReference>
<proteinExistence type="predicted"/>
<dbReference type="OrthoDB" id="7958481at2"/>
<name>K6VPU3_9MICO</name>
<reference evidence="2 3" key="1">
    <citation type="submission" date="2012-08" db="EMBL/GenBank/DDBJ databases">
        <title>Whole genome shotgun sequence of Kineosphaera limosa NBRC 100340.</title>
        <authorList>
            <person name="Yoshida I."/>
            <person name="Isaki S."/>
            <person name="Hosoyama A."/>
            <person name="Tsuchikane K."/>
            <person name="Katsumata H."/>
            <person name="Ando Y."/>
            <person name="Ohji S."/>
            <person name="Hamada M."/>
            <person name="Tamura T."/>
            <person name="Yamazoe A."/>
            <person name="Yamazaki S."/>
            <person name="Fujita N."/>
        </authorList>
    </citation>
    <scope>NUCLEOTIDE SEQUENCE [LARGE SCALE GENOMIC DNA]</scope>
    <source>
        <strain evidence="2 3">NBRC 100340</strain>
    </source>
</reference>
<protein>
    <submittedName>
        <fullName evidence="2">Putative hydrolase</fullName>
    </submittedName>
</protein>
<keyword evidence="2" id="KW-0378">Hydrolase</keyword>
<dbReference type="STRING" id="1184609.KILIM_114_00030"/>
<evidence type="ECO:0000313" key="2">
    <source>
        <dbReference type="EMBL" id="GAB98228.1"/>
    </source>
</evidence>
<accession>K6VPU3</accession>
<dbReference type="eggNOG" id="COG1073">
    <property type="taxonomic scope" value="Bacteria"/>
</dbReference>
<dbReference type="Pfam" id="PF00561">
    <property type="entry name" value="Abhydrolase_1"/>
    <property type="match status" value="1"/>
</dbReference>
<feature type="domain" description="AB hydrolase-1" evidence="1">
    <location>
        <begin position="39"/>
        <end position="153"/>
    </location>
</feature>
<dbReference type="SUPFAM" id="SSF53474">
    <property type="entry name" value="alpha/beta-Hydrolases"/>
    <property type="match status" value="1"/>
</dbReference>